<feature type="transmembrane region" description="Helical" evidence="1">
    <location>
        <begin position="203"/>
        <end position="227"/>
    </location>
</feature>
<feature type="transmembrane region" description="Helical" evidence="1">
    <location>
        <begin position="68"/>
        <end position="89"/>
    </location>
</feature>
<feature type="transmembrane region" description="Helical" evidence="1">
    <location>
        <begin position="284"/>
        <end position="301"/>
    </location>
</feature>
<feature type="transmembrane region" description="Helical" evidence="1">
    <location>
        <begin position="261"/>
        <end position="278"/>
    </location>
</feature>
<feature type="transmembrane region" description="Helical" evidence="1">
    <location>
        <begin position="176"/>
        <end position="196"/>
    </location>
</feature>
<dbReference type="GO" id="GO:0016747">
    <property type="term" value="F:acyltransferase activity, transferring groups other than amino-acyl groups"/>
    <property type="evidence" value="ECO:0007669"/>
    <property type="project" value="InterPro"/>
</dbReference>
<keyword evidence="1" id="KW-0812">Transmembrane</keyword>
<feature type="transmembrane region" description="Helical" evidence="1">
    <location>
        <begin position="337"/>
        <end position="357"/>
    </location>
</feature>
<feature type="transmembrane region" description="Helical" evidence="1">
    <location>
        <begin position="313"/>
        <end position="331"/>
    </location>
</feature>
<organism evidence="3 4">
    <name type="scientific">Sphingomonas pokkalii</name>
    <dbReference type="NCBI Taxonomy" id="2175090"/>
    <lineage>
        <taxon>Bacteria</taxon>
        <taxon>Pseudomonadati</taxon>
        <taxon>Pseudomonadota</taxon>
        <taxon>Alphaproteobacteria</taxon>
        <taxon>Sphingomonadales</taxon>
        <taxon>Sphingomonadaceae</taxon>
        <taxon>Sphingomonas</taxon>
    </lineage>
</organism>
<dbReference type="EMBL" id="QENQ01000001">
    <property type="protein sequence ID" value="PVX29635.1"/>
    <property type="molecule type" value="Genomic_DNA"/>
</dbReference>
<keyword evidence="4" id="KW-1185">Reference proteome</keyword>
<dbReference type="Proteomes" id="UP000245890">
    <property type="component" value="Unassembled WGS sequence"/>
</dbReference>
<evidence type="ECO:0000313" key="3">
    <source>
        <dbReference type="EMBL" id="PVX29635.1"/>
    </source>
</evidence>
<dbReference type="OrthoDB" id="9767863at2"/>
<sequence>MTTAVNDRIDAFELPAVDSTPATHFITDKDLQKSSNNLNAVRLILATAVIYSHSYYPLHDTDALKPLLGWPISWFAVDGFFVLSGFLVYRSLERRDSILDYAASRVSRIWPGLMVMAIVVGLMGMFFSRLSTTAYMADPKFLEFVLGAATLRPHYELPGVQCGTALCNVNGSLWTIPWECYCYCILGILFTAAKYLGGRRAVVAALVASFALALLTDIPAVHGALAAKIGSKIYFVDQFSRLWAAFALGIALYIFRSRVPLNWIAAIGVLIAACLLQNTGFAGHARTIAAAYFVLCAGFRSGNFSANWGDYSFGMYIYAMPVLAMFITLGVHLPPIMLTLAVAAVTAPLAFASWHLVEKPALDMKSQLQRWHKARAARQEVDGIPA</sequence>
<keyword evidence="1" id="KW-1133">Transmembrane helix</keyword>
<feature type="domain" description="Acyltransferase 3" evidence="2">
    <location>
        <begin position="37"/>
        <end position="353"/>
    </location>
</feature>
<evidence type="ECO:0000259" key="2">
    <source>
        <dbReference type="Pfam" id="PF01757"/>
    </source>
</evidence>
<dbReference type="Pfam" id="PF01757">
    <property type="entry name" value="Acyl_transf_3"/>
    <property type="match status" value="1"/>
</dbReference>
<dbReference type="InterPro" id="IPR050879">
    <property type="entry name" value="Acyltransferase_3"/>
</dbReference>
<keyword evidence="1" id="KW-0472">Membrane</keyword>
<accession>A0A2U0SEE0</accession>
<comment type="caution">
    <text evidence="3">The sequence shown here is derived from an EMBL/GenBank/DDBJ whole genome shotgun (WGS) entry which is preliminary data.</text>
</comment>
<evidence type="ECO:0000256" key="1">
    <source>
        <dbReference type="SAM" id="Phobius"/>
    </source>
</evidence>
<feature type="transmembrane region" description="Helical" evidence="1">
    <location>
        <begin position="39"/>
        <end position="56"/>
    </location>
</feature>
<dbReference type="PANTHER" id="PTHR23028">
    <property type="entry name" value="ACETYLTRANSFERASE"/>
    <property type="match status" value="1"/>
</dbReference>
<dbReference type="AlphaFoldDB" id="A0A2U0SEE0"/>
<dbReference type="GO" id="GO:0016020">
    <property type="term" value="C:membrane"/>
    <property type="evidence" value="ECO:0007669"/>
    <property type="project" value="TreeGrafter"/>
</dbReference>
<dbReference type="PANTHER" id="PTHR23028:SF131">
    <property type="entry name" value="BLR2367 PROTEIN"/>
    <property type="match status" value="1"/>
</dbReference>
<protein>
    <recommendedName>
        <fullName evidence="2">Acyltransferase 3 domain-containing protein</fullName>
    </recommendedName>
</protein>
<dbReference type="InterPro" id="IPR002656">
    <property type="entry name" value="Acyl_transf_3_dom"/>
</dbReference>
<dbReference type="RefSeq" id="WP_116469069.1">
    <property type="nucleotide sequence ID" value="NZ_QENQ01000001.1"/>
</dbReference>
<feature type="transmembrane region" description="Helical" evidence="1">
    <location>
        <begin position="109"/>
        <end position="127"/>
    </location>
</feature>
<gene>
    <name evidence="3" type="ORF">DD559_10135</name>
</gene>
<dbReference type="GO" id="GO:0000271">
    <property type="term" value="P:polysaccharide biosynthetic process"/>
    <property type="evidence" value="ECO:0007669"/>
    <property type="project" value="TreeGrafter"/>
</dbReference>
<reference evidence="3 4" key="1">
    <citation type="submission" date="2018-05" db="EMBL/GenBank/DDBJ databases">
        <title>Description of Sphingomonas pokkalii sp nov, isolated from the rhizosphere of saline tolerant pokkali rice and its draft genome analysis.</title>
        <authorList>
            <person name="Menon R."/>
            <person name="Kumari S."/>
            <person name="Rameshkumar N."/>
        </authorList>
    </citation>
    <scope>NUCLEOTIDE SEQUENCE [LARGE SCALE GENOMIC DNA]</scope>
    <source>
        <strain evidence="3 4">L3B27</strain>
    </source>
</reference>
<proteinExistence type="predicted"/>
<name>A0A2U0SEE0_9SPHN</name>
<feature type="transmembrane region" description="Helical" evidence="1">
    <location>
        <begin position="233"/>
        <end position="254"/>
    </location>
</feature>
<evidence type="ECO:0000313" key="4">
    <source>
        <dbReference type="Proteomes" id="UP000245890"/>
    </source>
</evidence>